<sequence length="124" mass="13820">MLTRAAAAEACDLWVLLDRGTRHRTWLGRLLSLPARDIEPCFWLGKAGGVAVLMFLDGAWSEYRATDPDGPAPATEAQRMALSCEEPTPAPPESCLRAERAFAAAAEYLVRGERPRWLVYQYVR</sequence>
<proteinExistence type="predicted"/>
<dbReference type="RefSeq" id="WP_010043219.1">
    <property type="nucleotide sequence ID" value="NZ_CP025958.1"/>
</dbReference>
<dbReference type="KEGG" id="gog:C1280_11825"/>
<dbReference type="InterPro" id="IPR025680">
    <property type="entry name" value="DddI"/>
</dbReference>
<protein>
    <submittedName>
        <fullName evidence="1">Uncharacterized protein</fullName>
    </submittedName>
</protein>
<evidence type="ECO:0000313" key="1">
    <source>
        <dbReference type="EMBL" id="AWM37618.1"/>
    </source>
</evidence>
<accession>A0A2Z3GWA7</accession>
<organism evidence="1 2">
    <name type="scientific">Gemmata obscuriglobus</name>
    <dbReference type="NCBI Taxonomy" id="114"/>
    <lineage>
        <taxon>Bacteria</taxon>
        <taxon>Pseudomonadati</taxon>
        <taxon>Planctomycetota</taxon>
        <taxon>Planctomycetia</taxon>
        <taxon>Gemmatales</taxon>
        <taxon>Gemmataceae</taxon>
        <taxon>Gemmata</taxon>
    </lineage>
</organism>
<dbReference type="AlphaFoldDB" id="A0A2Z3GWA7"/>
<evidence type="ECO:0000313" key="2">
    <source>
        <dbReference type="Proteomes" id="UP000245802"/>
    </source>
</evidence>
<dbReference type="EMBL" id="CP025958">
    <property type="protein sequence ID" value="AWM37618.1"/>
    <property type="molecule type" value="Genomic_DNA"/>
</dbReference>
<dbReference type="Pfam" id="PF14430">
    <property type="entry name" value="Imm1"/>
    <property type="match status" value="1"/>
</dbReference>
<reference evidence="1 2" key="1">
    <citation type="submission" date="2018-01" db="EMBL/GenBank/DDBJ databases">
        <title>G. obscuriglobus.</title>
        <authorList>
            <person name="Franke J."/>
            <person name="Blomberg W."/>
            <person name="Selmecki A."/>
        </authorList>
    </citation>
    <scope>NUCLEOTIDE SEQUENCE [LARGE SCALE GENOMIC DNA]</scope>
    <source>
        <strain evidence="1 2">DSM 5831</strain>
    </source>
</reference>
<keyword evidence="2" id="KW-1185">Reference proteome</keyword>
<dbReference type="Proteomes" id="UP000245802">
    <property type="component" value="Chromosome"/>
</dbReference>
<name>A0A2Z3GWA7_9BACT</name>
<gene>
    <name evidence="1" type="ORF">C1280_11825</name>
</gene>